<evidence type="ECO:0000256" key="1">
    <source>
        <dbReference type="ARBA" id="ARBA00006592"/>
    </source>
</evidence>
<proteinExistence type="inferred from homology"/>
<dbReference type="EMBL" id="JAPMOS010000001">
    <property type="protein sequence ID" value="KAJ4463142.1"/>
    <property type="molecule type" value="Genomic_DNA"/>
</dbReference>
<organism evidence="5 6">
    <name type="scientific">Paratrimastix pyriformis</name>
    <dbReference type="NCBI Taxonomy" id="342808"/>
    <lineage>
        <taxon>Eukaryota</taxon>
        <taxon>Metamonada</taxon>
        <taxon>Preaxostyla</taxon>
        <taxon>Paratrimastigidae</taxon>
        <taxon>Paratrimastix</taxon>
    </lineage>
</organism>
<dbReference type="PANTHER" id="PTHR11127">
    <property type="entry name" value="60S RIBOSOMAL PROTEIN L14"/>
    <property type="match status" value="1"/>
</dbReference>
<evidence type="ECO:0000256" key="3">
    <source>
        <dbReference type="ARBA" id="ARBA00023274"/>
    </source>
</evidence>
<dbReference type="CDD" id="cd23702">
    <property type="entry name" value="eL14"/>
    <property type="match status" value="1"/>
</dbReference>
<evidence type="ECO:0000313" key="6">
    <source>
        <dbReference type="Proteomes" id="UP001141327"/>
    </source>
</evidence>
<dbReference type="InterPro" id="IPR008991">
    <property type="entry name" value="Translation_prot_SH3-like_sf"/>
</dbReference>
<dbReference type="InterPro" id="IPR002784">
    <property type="entry name" value="Ribosomal_eL14_dom"/>
</dbReference>
<keyword evidence="2 5" id="KW-0689">Ribosomal protein</keyword>
<keyword evidence="6" id="KW-1185">Reference proteome</keyword>
<comment type="similarity">
    <text evidence="1">Belongs to the eukaryotic ribosomal protein eL14 family.</text>
</comment>
<keyword evidence="3" id="KW-0687">Ribonucleoprotein</keyword>
<dbReference type="SUPFAM" id="SSF50104">
    <property type="entry name" value="Translation proteins SH3-like domain"/>
    <property type="match status" value="1"/>
</dbReference>
<feature type="domain" description="Large ribosomal subunit protein eL14" evidence="4">
    <location>
        <begin position="44"/>
        <end position="116"/>
    </location>
</feature>
<dbReference type="InterPro" id="IPR014722">
    <property type="entry name" value="Rib_uL2_dom2"/>
</dbReference>
<accession>A0ABQ8UZG2</accession>
<gene>
    <name evidence="5" type="ORF">PAPYR_418</name>
</gene>
<dbReference type="Gene3D" id="2.30.30.30">
    <property type="match status" value="1"/>
</dbReference>
<dbReference type="Proteomes" id="UP001141327">
    <property type="component" value="Unassembled WGS sequence"/>
</dbReference>
<protein>
    <submittedName>
        <fullName evidence="5">60 ribosomal protein L14</fullName>
    </submittedName>
</protein>
<dbReference type="PANTHER" id="PTHR11127:SF2">
    <property type="entry name" value="LARGE RIBOSOMAL SUBUNIT PROTEIN EL14"/>
    <property type="match status" value="1"/>
</dbReference>
<dbReference type="Pfam" id="PF01929">
    <property type="entry name" value="Ribosomal_L14e"/>
    <property type="match status" value="1"/>
</dbReference>
<comment type="caution">
    <text evidence="5">The sequence shown here is derived from an EMBL/GenBank/DDBJ whole genome shotgun (WGS) entry which is preliminary data.</text>
</comment>
<sequence>MPFNRFVEIGRVCTLNYGQEFGNLCTIVEVADQNRVVVEGPKVPRQMIPVKRINLTQFTVKIGRNARAKFVLKAMQEAKVQEKFDATVYGKSLVARRAKLQESDFERFQRRMAAKKAHLPKKH</sequence>
<reference evidence="5" key="1">
    <citation type="journal article" date="2022" name="bioRxiv">
        <title>Genomics of Preaxostyla Flagellates Illuminates Evolutionary Transitions and the Path Towards Mitochondrial Loss.</title>
        <authorList>
            <person name="Novak L.V.F."/>
            <person name="Treitli S.C."/>
            <person name="Pyrih J."/>
            <person name="Halakuc P."/>
            <person name="Pipaliya S.V."/>
            <person name="Vacek V."/>
            <person name="Brzon O."/>
            <person name="Soukal P."/>
            <person name="Eme L."/>
            <person name="Dacks J.B."/>
            <person name="Karnkowska A."/>
            <person name="Elias M."/>
            <person name="Hampl V."/>
        </authorList>
    </citation>
    <scope>NUCLEOTIDE SEQUENCE</scope>
    <source>
        <strain evidence="5">RCP-MX</strain>
    </source>
</reference>
<evidence type="ECO:0000313" key="5">
    <source>
        <dbReference type="EMBL" id="KAJ4463142.1"/>
    </source>
</evidence>
<dbReference type="InterPro" id="IPR039660">
    <property type="entry name" value="Ribosomal_eL14"/>
</dbReference>
<name>A0ABQ8UZG2_9EUKA</name>
<evidence type="ECO:0000259" key="4">
    <source>
        <dbReference type="Pfam" id="PF01929"/>
    </source>
</evidence>
<evidence type="ECO:0000256" key="2">
    <source>
        <dbReference type="ARBA" id="ARBA00022980"/>
    </source>
</evidence>
<dbReference type="GO" id="GO:0005840">
    <property type="term" value="C:ribosome"/>
    <property type="evidence" value="ECO:0007669"/>
    <property type="project" value="UniProtKB-KW"/>
</dbReference>